<organism evidence="2 3">
    <name type="scientific">Oleiphilus messinensis</name>
    <dbReference type="NCBI Taxonomy" id="141451"/>
    <lineage>
        <taxon>Bacteria</taxon>
        <taxon>Pseudomonadati</taxon>
        <taxon>Pseudomonadota</taxon>
        <taxon>Gammaproteobacteria</taxon>
        <taxon>Oceanospirillales</taxon>
        <taxon>Oleiphilaceae</taxon>
        <taxon>Oleiphilus</taxon>
    </lineage>
</organism>
<keyword evidence="1" id="KW-0732">Signal</keyword>
<feature type="chain" id="PRO_5012891948" evidence="1">
    <location>
        <begin position="29"/>
        <end position="340"/>
    </location>
</feature>
<dbReference type="Gene3D" id="3.40.190.170">
    <property type="entry name" value="Bacterial extracellular solute-binding protein, family 7"/>
    <property type="match status" value="1"/>
</dbReference>
<dbReference type="Proteomes" id="UP000196027">
    <property type="component" value="Chromosome"/>
</dbReference>
<accession>A0A1Y0I4Q5</accession>
<name>A0A1Y0I4Q5_9GAMM</name>
<dbReference type="OrthoDB" id="9771186at2"/>
<sequence>MKQIQQRIKAAAVVAASTAAFASFNVNADALDRKFCIFDPIGNNGPLFNVMKSAKPAALKWGVNLELSAYTDEKIASEDFKAGQCDAVLLTGTRAREYNKFTGSLEALGAIPGDQEMQMILQTLNQPKASQLMTSGNYEIAGILPAGAIYLFLRDRNINSVEKLQGKKIATLDYDQASLTMVRHVGASVVGASSANFAGKFNNGSVDAAYAPAVAYTPLELYKGVSPDGGVFDYKLAQMNFQIVIHQDKFPSGFGQKVREYSAARYTEAYEIVSTAEAEIKPEHWMRPKKEEVEGYDKLLREVRISLRDEGVYDGKALKLMRKVRCKTNPQNAECAENRE</sequence>
<dbReference type="AlphaFoldDB" id="A0A1Y0I4Q5"/>
<gene>
    <name evidence="2" type="ORF">OLMES_0328</name>
</gene>
<dbReference type="InterPro" id="IPR045758">
    <property type="entry name" value="AdeT1/2"/>
</dbReference>
<evidence type="ECO:0000313" key="3">
    <source>
        <dbReference type="Proteomes" id="UP000196027"/>
    </source>
</evidence>
<evidence type="ECO:0000313" key="2">
    <source>
        <dbReference type="EMBL" id="ARU54434.1"/>
    </source>
</evidence>
<dbReference type="InterPro" id="IPR038404">
    <property type="entry name" value="TRAP_DctP_sf"/>
</dbReference>
<keyword evidence="3" id="KW-1185">Reference proteome</keyword>
<protein>
    <submittedName>
        <fullName evidence="2">TRAP transporter solute binding subunit</fullName>
    </submittedName>
</protein>
<proteinExistence type="predicted"/>
<dbReference type="RefSeq" id="WP_087459636.1">
    <property type="nucleotide sequence ID" value="NZ_CP021425.1"/>
</dbReference>
<dbReference type="Pfam" id="PF19582">
    <property type="entry name" value="AdeT1_2"/>
    <property type="match status" value="1"/>
</dbReference>
<dbReference type="SUPFAM" id="SSF53850">
    <property type="entry name" value="Periplasmic binding protein-like II"/>
    <property type="match status" value="1"/>
</dbReference>
<feature type="signal peptide" evidence="1">
    <location>
        <begin position="1"/>
        <end position="28"/>
    </location>
</feature>
<dbReference type="KEGG" id="ome:OLMES_0328"/>
<evidence type="ECO:0000256" key="1">
    <source>
        <dbReference type="SAM" id="SignalP"/>
    </source>
</evidence>
<dbReference type="EMBL" id="CP021425">
    <property type="protein sequence ID" value="ARU54434.1"/>
    <property type="molecule type" value="Genomic_DNA"/>
</dbReference>
<reference evidence="2 3" key="1">
    <citation type="submission" date="2017-05" db="EMBL/GenBank/DDBJ databases">
        <title>Genomic insights into alkan degradation activity of Oleiphilus messinensis.</title>
        <authorList>
            <person name="Kozyavkin S.A."/>
            <person name="Slesarev A.I."/>
            <person name="Golyshin P.N."/>
            <person name="Korzhenkov A."/>
            <person name="Golyshina O.N."/>
            <person name="Toshchakov S.V."/>
        </authorList>
    </citation>
    <scope>NUCLEOTIDE SEQUENCE [LARGE SCALE GENOMIC DNA]</scope>
    <source>
        <strain evidence="2 3">ME102</strain>
    </source>
</reference>